<dbReference type="Gene3D" id="1.10.10.160">
    <property type="match status" value="1"/>
</dbReference>
<dbReference type="EC" id="5.6.2.4" evidence="9"/>
<dbReference type="EMBL" id="JAAYEE010000020">
    <property type="protein sequence ID" value="NLW34085.1"/>
    <property type="molecule type" value="Genomic_DNA"/>
</dbReference>
<dbReference type="GO" id="GO:0016787">
    <property type="term" value="F:hydrolase activity"/>
    <property type="evidence" value="ECO:0007669"/>
    <property type="project" value="UniProtKB-UniRule"/>
</dbReference>
<comment type="catalytic activity">
    <reaction evidence="11">
        <text>ATP + H2O = ADP + phosphate + H(+)</text>
        <dbReference type="Rhea" id="RHEA:13065"/>
        <dbReference type="ChEBI" id="CHEBI:15377"/>
        <dbReference type="ChEBI" id="CHEBI:15378"/>
        <dbReference type="ChEBI" id="CHEBI:30616"/>
        <dbReference type="ChEBI" id="CHEBI:43474"/>
        <dbReference type="ChEBI" id="CHEBI:456216"/>
        <dbReference type="EC" id="5.6.2.4"/>
    </reaction>
</comment>
<dbReference type="Pfam" id="PF13361">
    <property type="entry name" value="UvrD_C"/>
    <property type="match status" value="2"/>
</dbReference>
<sequence length="584" mass="64656">MVVTVDVKLGESVLDGLNESQKEAAATLNGPVLVVAGPGTGKTLTIVRRIAALIEEGIRAENIVAVTFTNRAAREMQERVFALLGKRSEGVFIGTLHLLGLVIARENAPDGLTIVNRDEQMDILKSVARGRGGKIEEVADAISRKKGMIQDLGDGMKDVYEAYQSALRKNGRADFDDLIAIPIGLLEDAILLDGYRDRFRHIIVDEFQDINPAQYKLLTLLSGDQQNLCAVGDPDQAIYAFRGADVGCFLDFERDFAKTTRIILTENYRSSGTILEGSSTMIRHNRRRVDKNVHTAREGGNRIKIVSVPDERAEGEFIVGEIEARIGGTSHFRLMGSRHDTGFPRASYGFSDFAVVYRTNAQARMVEDAFASSGIPYQVIGRYSTGKRREMADILSRLRCFGAVIDGVTPLRSLPAKDFIEWALRESDLNDEGGGETRKAITGLLEAVGAGGTAADFLNEVCLLTPADDFDPRADAVVLMTIHMTKGLEFGVVFVTGAEDGLMPYRRPGKQGDVEEERRLLYVAMTRAKEELFLIHARRRSMFGKREHRSPSPFLKEIGDEFTKVHVVPDRETRQRKNGQMKLF</sequence>
<reference evidence="15" key="1">
    <citation type="journal article" date="2020" name="Biotechnol. Biofuels">
        <title>New insights from the biogas microbiome by comprehensive genome-resolved metagenomics of nearly 1600 species originating from multiple anaerobic digesters.</title>
        <authorList>
            <person name="Campanaro S."/>
            <person name="Treu L."/>
            <person name="Rodriguez-R L.M."/>
            <person name="Kovalovszki A."/>
            <person name="Ziels R.M."/>
            <person name="Maus I."/>
            <person name="Zhu X."/>
            <person name="Kougias P.G."/>
            <person name="Basile A."/>
            <person name="Luo G."/>
            <person name="Schluter A."/>
            <person name="Konstantinidis K.T."/>
            <person name="Angelidaki I."/>
        </authorList>
    </citation>
    <scope>NUCLEOTIDE SEQUENCE</scope>
    <source>
        <strain evidence="15">AS06rmzACSIP_7</strain>
    </source>
</reference>
<dbReference type="GO" id="GO:0005524">
    <property type="term" value="F:ATP binding"/>
    <property type="evidence" value="ECO:0007669"/>
    <property type="project" value="UniProtKB-UniRule"/>
</dbReference>
<feature type="binding site" evidence="12">
    <location>
        <begin position="36"/>
        <end position="43"/>
    </location>
    <ligand>
        <name>ATP</name>
        <dbReference type="ChEBI" id="CHEBI:30616"/>
    </ligand>
</feature>
<comment type="caution">
    <text evidence="15">The sequence shown here is derived from an EMBL/GenBank/DDBJ whole genome shotgun (WGS) entry which is preliminary data.</text>
</comment>
<dbReference type="PROSITE" id="PS51217">
    <property type="entry name" value="UVRD_HELICASE_CTER"/>
    <property type="match status" value="1"/>
</dbReference>
<keyword evidence="4 12" id="KW-0347">Helicase</keyword>
<evidence type="ECO:0000256" key="1">
    <source>
        <dbReference type="ARBA" id="ARBA00009922"/>
    </source>
</evidence>
<name>A0A971RZA8_9BACT</name>
<keyword evidence="7" id="KW-0413">Isomerase</keyword>
<evidence type="ECO:0000313" key="15">
    <source>
        <dbReference type="EMBL" id="NLW34085.1"/>
    </source>
</evidence>
<keyword evidence="6" id="KW-0238">DNA-binding</keyword>
<gene>
    <name evidence="15" type="ORF">GXY80_01185</name>
</gene>
<evidence type="ECO:0000256" key="10">
    <source>
        <dbReference type="ARBA" id="ARBA00034923"/>
    </source>
</evidence>
<dbReference type="PANTHER" id="PTHR11070">
    <property type="entry name" value="UVRD / RECB / PCRA DNA HELICASE FAMILY MEMBER"/>
    <property type="match status" value="1"/>
</dbReference>
<evidence type="ECO:0000313" key="16">
    <source>
        <dbReference type="Proteomes" id="UP000777265"/>
    </source>
</evidence>
<dbReference type="InterPro" id="IPR027417">
    <property type="entry name" value="P-loop_NTPase"/>
</dbReference>
<dbReference type="InterPro" id="IPR014017">
    <property type="entry name" value="DNA_helicase_UvrD-like_C"/>
</dbReference>
<protein>
    <recommendedName>
        <fullName evidence="9">DNA 3'-5' helicase</fullName>
        <ecNumber evidence="9">5.6.2.4</ecNumber>
    </recommendedName>
    <alternativeName>
        <fullName evidence="10">DNA 3'-5' helicase II</fullName>
    </alternativeName>
</protein>
<dbReference type="CDD" id="cd17932">
    <property type="entry name" value="DEXQc_UvrD"/>
    <property type="match status" value="1"/>
</dbReference>
<evidence type="ECO:0000256" key="8">
    <source>
        <dbReference type="ARBA" id="ARBA00034617"/>
    </source>
</evidence>
<evidence type="ECO:0000256" key="9">
    <source>
        <dbReference type="ARBA" id="ARBA00034808"/>
    </source>
</evidence>
<dbReference type="GO" id="GO:0003677">
    <property type="term" value="F:DNA binding"/>
    <property type="evidence" value="ECO:0007669"/>
    <property type="project" value="UniProtKB-KW"/>
</dbReference>
<accession>A0A971RZA8</accession>
<dbReference type="InterPro" id="IPR013986">
    <property type="entry name" value="DExx_box_DNA_helicase_dom_sf"/>
</dbReference>
<dbReference type="Proteomes" id="UP000777265">
    <property type="component" value="Unassembled WGS sequence"/>
</dbReference>
<keyword evidence="5 12" id="KW-0067">ATP-binding</keyword>
<dbReference type="GO" id="GO:0033202">
    <property type="term" value="C:DNA helicase complex"/>
    <property type="evidence" value="ECO:0007669"/>
    <property type="project" value="TreeGrafter"/>
</dbReference>
<organism evidence="15 16">
    <name type="scientific">Syntrophorhabdus aromaticivorans</name>
    <dbReference type="NCBI Taxonomy" id="328301"/>
    <lineage>
        <taxon>Bacteria</taxon>
        <taxon>Pseudomonadati</taxon>
        <taxon>Thermodesulfobacteriota</taxon>
        <taxon>Syntrophorhabdia</taxon>
        <taxon>Syntrophorhabdales</taxon>
        <taxon>Syntrophorhabdaceae</taxon>
        <taxon>Syntrophorhabdus</taxon>
    </lineage>
</organism>
<dbReference type="Pfam" id="PF00580">
    <property type="entry name" value="UvrD-helicase"/>
    <property type="match status" value="1"/>
</dbReference>
<evidence type="ECO:0000256" key="4">
    <source>
        <dbReference type="ARBA" id="ARBA00022806"/>
    </source>
</evidence>
<comment type="catalytic activity">
    <reaction evidence="8">
        <text>Couples ATP hydrolysis with the unwinding of duplex DNA by translocating in the 3'-5' direction.</text>
        <dbReference type="EC" id="5.6.2.4"/>
    </reaction>
</comment>
<evidence type="ECO:0000256" key="11">
    <source>
        <dbReference type="ARBA" id="ARBA00048988"/>
    </source>
</evidence>
<feature type="domain" description="UvrD-like helicase ATP-binding" evidence="13">
    <location>
        <begin position="15"/>
        <end position="271"/>
    </location>
</feature>
<dbReference type="InterPro" id="IPR000212">
    <property type="entry name" value="DNA_helicase_UvrD/REP"/>
</dbReference>
<dbReference type="PANTHER" id="PTHR11070:SF2">
    <property type="entry name" value="ATP-DEPENDENT DNA HELICASE SRS2"/>
    <property type="match status" value="1"/>
</dbReference>
<dbReference type="PROSITE" id="PS51198">
    <property type="entry name" value="UVRD_HELICASE_ATP_BIND"/>
    <property type="match status" value="1"/>
</dbReference>
<evidence type="ECO:0000256" key="6">
    <source>
        <dbReference type="ARBA" id="ARBA00023125"/>
    </source>
</evidence>
<keyword evidence="2 12" id="KW-0547">Nucleotide-binding</keyword>
<dbReference type="GO" id="GO:0005829">
    <property type="term" value="C:cytosol"/>
    <property type="evidence" value="ECO:0007669"/>
    <property type="project" value="TreeGrafter"/>
</dbReference>
<evidence type="ECO:0000259" key="13">
    <source>
        <dbReference type="PROSITE" id="PS51198"/>
    </source>
</evidence>
<evidence type="ECO:0000256" key="3">
    <source>
        <dbReference type="ARBA" id="ARBA00022801"/>
    </source>
</evidence>
<reference evidence="15" key="2">
    <citation type="submission" date="2020-01" db="EMBL/GenBank/DDBJ databases">
        <authorList>
            <person name="Campanaro S."/>
        </authorList>
    </citation>
    <scope>NUCLEOTIDE SEQUENCE</scope>
    <source>
        <strain evidence="15">AS06rmzACSIP_7</strain>
    </source>
</reference>
<dbReference type="Gene3D" id="3.40.50.300">
    <property type="entry name" value="P-loop containing nucleotide triphosphate hydrolases"/>
    <property type="match status" value="3"/>
</dbReference>
<evidence type="ECO:0000256" key="5">
    <source>
        <dbReference type="ARBA" id="ARBA00022840"/>
    </source>
</evidence>
<dbReference type="SUPFAM" id="SSF52540">
    <property type="entry name" value="P-loop containing nucleoside triphosphate hydrolases"/>
    <property type="match status" value="1"/>
</dbReference>
<feature type="domain" description="UvrD-like helicase C-terminal" evidence="14">
    <location>
        <begin position="272"/>
        <end position="530"/>
    </location>
</feature>
<keyword evidence="3 12" id="KW-0378">Hydrolase</keyword>
<comment type="similarity">
    <text evidence="1">Belongs to the helicase family. UvrD subfamily.</text>
</comment>
<dbReference type="InterPro" id="IPR014016">
    <property type="entry name" value="UvrD-like_ATP-bd"/>
</dbReference>
<dbReference type="CDD" id="cd18807">
    <property type="entry name" value="SF1_C_UvrD"/>
    <property type="match status" value="1"/>
</dbReference>
<dbReference type="GO" id="GO:0043138">
    <property type="term" value="F:3'-5' DNA helicase activity"/>
    <property type="evidence" value="ECO:0007669"/>
    <property type="project" value="UniProtKB-EC"/>
</dbReference>
<proteinExistence type="inferred from homology"/>
<evidence type="ECO:0000256" key="12">
    <source>
        <dbReference type="PROSITE-ProRule" id="PRU00560"/>
    </source>
</evidence>
<dbReference type="AlphaFoldDB" id="A0A971RZA8"/>
<dbReference type="GO" id="GO:0000725">
    <property type="term" value="P:recombinational repair"/>
    <property type="evidence" value="ECO:0007669"/>
    <property type="project" value="TreeGrafter"/>
</dbReference>
<evidence type="ECO:0000259" key="14">
    <source>
        <dbReference type="PROSITE" id="PS51217"/>
    </source>
</evidence>
<dbReference type="Gene3D" id="1.10.486.10">
    <property type="entry name" value="PCRA, domain 4"/>
    <property type="match status" value="2"/>
</dbReference>
<evidence type="ECO:0000256" key="7">
    <source>
        <dbReference type="ARBA" id="ARBA00023235"/>
    </source>
</evidence>
<evidence type="ECO:0000256" key="2">
    <source>
        <dbReference type="ARBA" id="ARBA00022741"/>
    </source>
</evidence>